<keyword evidence="1" id="KW-0472">Membrane</keyword>
<keyword evidence="1" id="KW-1133">Transmembrane helix</keyword>
<keyword evidence="1" id="KW-0812">Transmembrane</keyword>
<organism evidence="2 3">
    <name type="scientific">Cylindrospermum stagnale PCC 7417</name>
    <dbReference type="NCBI Taxonomy" id="56107"/>
    <lineage>
        <taxon>Bacteria</taxon>
        <taxon>Bacillati</taxon>
        <taxon>Cyanobacteriota</taxon>
        <taxon>Cyanophyceae</taxon>
        <taxon>Nostocales</taxon>
        <taxon>Nostocaceae</taxon>
        <taxon>Cylindrospermum</taxon>
    </lineage>
</organism>
<evidence type="ECO:0000313" key="2">
    <source>
        <dbReference type="EMBL" id="AFZ25621.1"/>
    </source>
</evidence>
<reference evidence="2 3" key="1">
    <citation type="submission" date="2012-06" db="EMBL/GenBank/DDBJ databases">
        <title>Finished chromosome of genome of Cylindrospermum stagnale PCC 7417.</title>
        <authorList>
            <consortium name="US DOE Joint Genome Institute"/>
            <person name="Gugger M."/>
            <person name="Coursin T."/>
            <person name="Rippka R."/>
            <person name="Tandeau De Marsac N."/>
            <person name="Huntemann M."/>
            <person name="Wei C.-L."/>
            <person name="Han J."/>
            <person name="Detter J.C."/>
            <person name="Han C."/>
            <person name="Tapia R."/>
            <person name="Chen A."/>
            <person name="Kyrpides N."/>
            <person name="Mavromatis K."/>
            <person name="Markowitz V."/>
            <person name="Szeto E."/>
            <person name="Ivanova N."/>
            <person name="Pagani I."/>
            <person name="Pati A."/>
            <person name="Goodwin L."/>
            <person name="Nordberg H.P."/>
            <person name="Cantor M.N."/>
            <person name="Hua S.X."/>
            <person name="Woyke T."/>
            <person name="Kerfeld C.A."/>
        </authorList>
    </citation>
    <scope>NUCLEOTIDE SEQUENCE [LARGE SCALE GENOMIC DNA]</scope>
    <source>
        <strain evidence="2 3">PCC 7417</strain>
    </source>
</reference>
<accession>K9X0Q9</accession>
<dbReference type="HOGENOM" id="CLU_1537556_0_0_3"/>
<feature type="transmembrane region" description="Helical" evidence="1">
    <location>
        <begin position="77"/>
        <end position="99"/>
    </location>
</feature>
<proteinExistence type="predicted"/>
<dbReference type="AlphaFoldDB" id="K9X0Q9"/>
<dbReference type="EMBL" id="CP003642">
    <property type="protein sequence ID" value="AFZ25621.1"/>
    <property type="molecule type" value="Genomic_DNA"/>
</dbReference>
<sequence length="174" mass="20340">MFLFITALITFVILFILSFIVLALIPESISNNKSVFNIVTIIVTSLIVVPPMIWMYRNFNSLYHPIGETNRWENLNNVANFLFLWFFVVLSSYFFSKMLGYISKKLKINLNEEEKNKTFIYKIHILVIMLCIVVSIFLSMDFLSKNPVLQKQEECTRFEPGVGKNLGRYVKCED</sequence>
<dbReference type="RefSeq" id="WP_015208869.1">
    <property type="nucleotide sequence ID" value="NC_019757.1"/>
</dbReference>
<evidence type="ECO:0000256" key="1">
    <source>
        <dbReference type="SAM" id="Phobius"/>
    </source>
</evidence>
<gene>
    <name evidence="2" type="ORF">Cylst_3477</name>
</gene>
<feature type="transmembrane region" description="Helical" evidence="1">
    <location>
        <begin position="6"/>
        <end position="25"/>
    </location>
</feature>
<dbReference type="Proteomes" id="UP000010475">
    <property type="component" value="Chromosome"/>
</dbReference>
<feature type="transmembrane region" description="Helical" evidence="1">
    <location>
        <begin position="37"/>
        <end position="57"/>
    </location>
</feature>
<dbReference type="KEGG" id="csg:Cylst_3477"/>
<protein>
    <submittedName>
        <fullName evidence="2">Uncharacterized protein</fullName>
    </submittedName>
</protein>
<evidence type="ECO:0000313" key="3">
    <source>
        <dbReference type="Proteomes" id="UP000010475"/>
    </source>
</evidence>
<keyword evidence="3" id="KW-1185">Reference proteome</keyword>
<feature type="transmembrane region" description="Helical" evidence="1">
    <location>
        <begin position="119"/>
        <end position="140"/>
    </location>
</feature>
<name>K9X0Q9_9NOST</name>